<organism evidence="1 2">
    <name type="scientific">Limobrevibacterium gyesilva</name>
    <dbReference type="NCBI Taxonomy" id="2991712"/>
    <lineage>
        <taxon>Bacteria</taxon>
        <taxon>Pseudomonadati</taxon>
        <taxon>Pseudomonadota</taxon>
        <taxon>Alphaproteobacteria</taxon>
        <taxon>Acetobacterales</taxon>
        <taxon>Acetobacteraceae</taxon>
        <taxon>Limobrevibacterium</taxon>
    </lineage>
</organism>
<comment type="caution">
    <text evidence="1">The sequence shown here is derived from an EMBL/GenBank/DDBJ whole genome shotgun (WGS) entry which is preliminary data.</text>
</comment>
<evidence type="ECO:0000313" key="2">
    <source>
        <dbReference type="Proteomes" id="UP001165679"/>
    </source>
</evidence>
<sequence>MWTHIASASSEDSRLDLYERNGLYMIRANGWELMNGEYHASEDQLGRLAGLLPSAPRPEILVGGLGLGYTLASLLETLNKGIRPTRARITVAERSGAVLRWFGTHINPRLAATLSSRVRLVESDVAAHLGADRRWDVIVLDVDNGPAALSTPGNAALYGEHGLARCRDSLAPSGHLLLWTSFEDLNFVERARTVGLSVTRQSLPLPNRSDQAHVLYVLSRQPLSSVDRERLGLDG</sequence>
<dbReference type="AlphaFoldDB" id="A0AA41YMK9"/>
<evidence type="ECO:0000313" key="1">
    <source>
        <dbReference type="EMBL" id="MCW3475500.1"/>
    </source>
</evidence>
<accession>A0AA41YMK9</accession>
<gene>
    <name evidence="1" type="ORF">OL599_13025</name>
</gene>
<dbReference type="EMBL" id="JAPDNT010000009">
    <property type="protein sequence ID" value="MCW3475500.1"/>
    <property type="molecule type" value="Genomic_DNA"/>
</dbReference>
<dbReference type="Proteomes" id="UP001165679">
    <property type="component" value="Unassembled WGS sequence"/>
</dbReference>
<dbReference type="Gene3D" id="3.40.50.150">
    <property type="entry name" value="Vaccinia Virus protein VP39"/>
    <property type="match status" value="1"/>
</dbReference>
<reference evidence="1" key="2">
    <citation type="submission" date="2022-10" db="EMBL/GenBank/DDBJ databases">
        <authorList>
            <person name="Trinh H.N."/>
        </authorList>
    </citation>
    <scope>NUCLEOTIDE SEQUENCE</scope>
    <source>
        <strain evidence="1">RN2-1</strain>
    </source>
</reference>
<dbReference type="SUPFAM" id="SSF53335">
    <property type="entry name" value="S-adenosyl-L-methionine-dependent methyltransferases"/>
    <property type="match status" value="1"/>
</dbReference>
<name>A0AA41YMK9_9PROT</name>
<dbReference type="RefSeq" id="WP_264714217.1">
    <property type="nucleotide sequence ID" value="NZ_JAPDNT010000009.1"/>
</dbReference>
<protein>
    <recommendedName>
        <fullName evidence="3">Spermidine synthase</fullName>
    </recommendedName>
</protein>
<evidence type="ECO:0008006" key="3">
    <source>
        <dbReference type="Google" id="ProtNLM"/>
    </source>
</evidence>
<dbReference type="InterPro" id="IPR029063">
    <property type="entry name" value="SAM-dependent_MTases_sf"/>
</dbReference>
<reference evidence="1" key="1">
    <citation type="submission" date="2022-09" db="EMBL/GenBank/DDBJ databases">
        <title>Rhodovastum sp. nov. RN2-1 isolated from soil in Seongnam, South Korea.</title>
        <authorList>
            <person name="Le N.T."/>
        </authorList>
    </citation>
    <scope>NUCLEOTIDE SEQUENCE</scope>
    <source>
        <strain evidence="1">RN2-1</strain>
    </source>
</reference>
<keyword evidence="2" id="KW-1185">Reference proteome</keyword>
<proteinExistence type="predicted"/>